<dbReference type="KEGG" id="vg:15011107"/>
<dbReference type="EMBL" id="HQ633071">
    <property type="protein sequence ID" value="AGH31702.1"/>
    <property type="molecule type" value="Genomic_DNA"/>
</dbReference>
<reference evidence="1 2" key="1">
    <citation type="submission" date="2010-10" db="EMBL/GenBank/DDBJ databases">
        <title>The Genome Sequence of Synechococcus phage S-SKS1.</title>
        <authorList>
            <consortium name="The Broad Institute Genome Sequencing Platform"/>
            <person name="Henn M.R."/>
            <person name="Clokie M."/>
            <person name="Levin J."/>
            <person name="Malboeuf C."/>
            <person name="Casali M."/>
            <person name="Russ C."/>
            <person name="Lennon N."/>
            <person name="Chapman S.B."/>
            <person name="Erlich R."/>
            <person name="Young S.K."/>
            <person name="Yandava C."/>
            <person name="Zeng Q."/>
            <person name="Alvarado L."/>
            <person name="Anderson S."/>
            <person name="Berlin A."/>
            <person name="Chen Z."/>
            <person name="Freedman E."/>
            <person name="Gellesch M."/>
            <person name="Goldberg J."/>
            <person name="Green L."/>
            <person name="Griggs A."/>
            <person name="Gujja S."/>
            <person name="Heilman E.R."/>
            <person name="Heiman D."/>
            <person name="Hollinger A."/>
            <person name="Howarth C."/>
            <person name="Larson L."/>
            <person name="Mehta T."/>
            <person name="Pearson M."/>
            <person name="Roberts A."/>
            <person name="Ryan E."/>
            <person name="Saif S."/>
            <person name="Shea T."/>
            <person name="Shenoy N."/>
            <person name="Sisk P."/>
            <person name="Stolte C."/>
            <person name="Sykes S."/>
            <person name="White J."/>
            <person name="Haas B."/>
            <person name="Nusbaum C."/>
            <person name="Birren B."/>
        </authorList>
    </citation>
    <scope>NUCLEOTIDE SEQUENCE [LARGE SCALE GENOMIC DNA]</scope>
</reference>
<gene>
    <name evidence="1" type="ORF">SWZG_00196</name>
</gene>
<dbReference type="Proteomes" id="UP000201252">
    <property type="component" value="Segment"/>
</dbReference>
<keyword evidence="2" id="KW-1185">Reference proteome</keyword>
<protein>
    <submittedName>
        <fullName evidence="1">Uncharacterized protein</fullName>
    </submittedName>
</protein>
<evidence type="ECO:0000313" key="1">
    <source>
        <dbReference type="EMBL" id="AGH31702.1"/>
    </source>
</evidence>
<accession>M4R1S7</accession>
<evidence type="ECO:0000313" key="2">
    <source>
        <dbReference type="Proteomes" id="UP000201252"/>
    </source>
</evidence>
<dbReference type="GeneID" id="15011107"/>
<proteinExistence type="predicted"/>
<name>M4R1S7_9CAUD</name>
<organism evidence="1 2">
    <name type="scientific">Synechococcus phage S-SKS1</name>
    <dbReference type="NCBI Taxonomy" id="754042"/>
    <lineage>
        <taxon>Viruses</taxon>
        <taxon>Duplodnaviria</taxon>
        <taxon>Heunggongvirae</taxon>
        <taxon>Uroviricota</taxon>
        <taxon>Caudoviricetes</taxon>
        <taxon>Llyrvirus</taxon>
        <taxon>Llyrvirus SSKS1</taxon>
    </lineage>
</organism>
<sequence>METPLYKIEEESTSGWHEVRTSLTKEECEQIYNSLLDDGINPKRIKITKVS</sequence>
<dbReference type="RefSeq" id="YP_007674554.1">
    <property type="nucleotide sequence ID" value="NC_020851.1"/>
</dbReference>